<dbReference type="PROSITE" id="PS51766">
    <property type="entry name" value="DOCKERIN"/>
    <property type="match status" value="1"/>
</dbReference>
<dbReference type="EMBL" id="UINC01105646">
    <property type="protein sequence ID" value="SVC69737.1"/>
    <property type="molecule type" value="Genomic_DNA"/>
</dbReference>
<dbReference type="InterPro" id="IPR016134">
    <property type="entry name" value="Dockerin_dom"/>
</dbReference>
<sequence>MNPSEINLEDQESNLQYQLLTIPKHAVVQINNIGDGYTQGDINVDGIVNVNDIVAVVNMILAGEYNLFADLNVDEIVNVNDIVAIINIILD</sequence>
<evidence type="ECO:0000259" key="1">
    <source>
        <dbReference type="PROSITE" id="PS51766"/>
    </source>
</evidence>
<dbReference type="AlphaFoldDB" id="A0A382PA66"/>
<dbReference type="GO" id="GO:0000272">
    <property type="term" value="P:polysaccharide catabolic process"/>
    <property type="evidence" value="ECO:0007669"/>
    <property type="project" value="InterPro"/>
</dbReference>
<organism evidence="2">
    <name type="scientific">marine metagenome</name>
    <dbReference type="NCBI Taxonomy" id="408172"/>
    <lineage>
        <taxon>unclassified sequences</taxon>
        <taxon>metagenomes</taxon>
        <taxon>ecological metagenomes</taxon>
    </lineage>
</organism>
<feature type="non-terminal residue" evidence="2">
    <location>
        <position position="91"/>
    </location>
</feature>
<dbReference type="SUPFAM" id="SSF63446">
    <property type="entry name" value="Type I dockerin domain"/>
    <property type="match status" value="1"/>
</dbReference>
<dbReference type="InterPro" id="IPR036439">
    <property type="entry name" value="Dockerin_dom_sf"/>
</dbReference>
<proteinExistence type="predicted"/>
<protein>
    <recommendedName>
        <fullName evidence="1">Dockerin domain-containing protein</fullName>
    </recommendedName>
</protein>
<name>A0A382PA66_9ZZZZ</name>
<feature type="domain" description="Dockerin" evidence="1">
    <location>
        <begin position="35"/>
        <end position="91"/>
    </location>
</feature>
<dbReference type="Gene3D" id="1.10.1330.10">
    <property type="entry name" value="Dockerin domain"/>
    <property type="match status" value="1"/>
</dbReference>
<reference evidence="2" key="1">
    <citation type="submission" date="2018-05" db="EMBL/GenBank/DDBJ databases">
        <authorList>
            <person name="Lanie J.A."/>
            <person name="Ng W.-L."/>
            <person name="Kazmierczak K.M."/>
            <person name="Andrzejewski T.M."/>
            <person name="Davidsen T.M."/>
            <person name="Wayne K.J."/>
            <person name="Tettelin H."/>
            <person name="Glass J.I."/>
            <person name="Rusch D."/>
            <person name="Podicherti R."/>
            <person name="Tsui H.-C.T."/>
            <person name="Winkler M.E."/>
        </authorList>
    </citation>
    <scope>NUCLEOTIDE SEQUENCE</scope>
</reference>
<accession>A0A382PA66</accession>
<gene>
    <name evidence="2" type="ORF">METZ01_LOCUS322591</name>
</gene>
<evidence type="ECO:0000313" key="2">
    <source>
        <dbReference type="EMBL" id="SVC69737.1"/>
    </source>
</evidence>